<keyword evidence="1 10" id="KW-0949">S-adenosyl-L-methionine</keyword>
<reference evidence="11 12" key="1">
    <citation type="submission" date="2019-09" db="EMBL/GenBank/DDBJ databases">
        <title>FDA dAtabase for Regulatory Grade micrObial Sequences (FDA-ARGOS): Supporting development and validation of Infectious Disease Dx tests.</title>
        <authorList>
            <person name="Sciortino C."/>
            <person name="Tallon L."/>
            <person name="Sadzewicz L."/>
            <person name="Vavikolanu K."/>
            <person name="Mehta A."/>
            <person name="Aluvathingal J."/>
            <person name="Nadendla S."/>
            <person name="Nandy P."/>
            <person name="Geyer C."/>
            <person name="Yan Y."/>
            <person name="Sichtig H."/>
        </authorList>
    </citation>
    <scope>NUCLEOTIDE SEQUENCE [LARGE SCALE GENOMIC DNA]</scope>
    <source>
        <strain evidence="11 12">FDAARGOS_664</strain>
    </source>
</reference>
<dbReference type="AlphaFoldDB" id="A0A5P2H5B5"/>
<feature type="active site" description="Schiff-base intermediate with substrate; via pyruvic acid" evidence="10">
    <location>
        <position position="72"/>
    </location>
</feature>
<dbReference type="HAMAP" id="MF_00464">
    <property type="entry name" value="AdoMetDC_1"/>
    <property type="match status" value="1"/>
</dbReference>
<dbReference type="InterPro" id="IPR003826">
    <property type="entry name" value="AdoMetDC_fam_prok"/>
</dbReference>
<keyword evidence="5 10" id="KW-0620">Polyamine biosynthesis</keyword>
<evidence type="ECO:0000256" key="2">
    <source>
        <dbReference type="ARBA" id="ARBA00022793"/>
    </source>
</evidence>
<dbReference type="GO" id="GO:0005829">
    <property type="term" value="C:cytosol"/>
    <property type="evidence" value="ECO:0007669"/>
    <property type="project" value="TreeGrafter"/>
</dbReference>
<dbReference type="GO" id="GO:0004014">
    <property type="term" value="F:adenosylmethionine decarboxylase activity"/>
    <property type="evidence" value="ECO:0007669"/>
    <property type="project" value="UniProtKB-UniRule"/>
</dbReference>
<dbReference type="NCBIfam" id="TIGR03330">
    <property type="entry name" value="SAM_DCase_Bsu"/>
    <property type="match status" value="1"/>
</dbReference>
<organism evidence="11 12">
    <name type="scientific">Cupriavidus pauculus</name>
    <dbReference type="NCBI Taxonomy" id="82633"/>
    <lineage>
        <taxon>Bacteria</taxon>
        <taxon>Pseudomonadati</taxon>
        <taxon>Pseudomonadota</taxon>
        <taxon>Betaproteobacteria</taxon>
        <taxon>Burkholderiales</taxon>
        <taxon>Burkholderiaceae</taxon>
        <taxon>Cupriavidus</taxon>
    </lineage>
</organism>
<feature type="chain" id="PRO_5029077005" description="S-adenosylmethionine decarboxylase alpha chain" evidence="10">
    <location>
        <begin position="72"/>
        <end position="131"/>
    </location>
</feature>
<dbReference type="OrthoDB" id="9793120at2"/>
<keyword evidence="4 10" id="KW-0745">Spermidine biosynthesis</keyword>
<comment type="cofactor">
    <cofactor evidence="10">
        <name>pyruvate</name>
        <dbReference type="ChEBI" id="CHEBI:15361"/>
    </cofactor>
    <text evidence="10">Binds 1 pyruvoyl group covalently per subunit.</text>
</comment>
<dbReference type="Gene3D" id="3.30.160.750">
    <property type="match status" value="1"/>
</dbReference>
<dbReference type="Proteomes" id="UP000322822">
    <property type="component" value="Chromosome 1"/>
</dbReference>
<comment type="similarity">
    <text evidence="10">Belongs to the prokaryotic AdoMetDC family. Type 1 subfamily.</text>
</comment>
<evidence type="ECO:0000313" key="12">
    <source>
        <dbReference type="Proteomes" id="UP000322822"/>
    </source>
</evidence>
<comment type="subunit">
    <text evidence="10">Heterotetramer of two alpha and two beta chains arranged as a dimer of alpha/beta heterodimers.</text>
</comment>
<dbReference type="InterPro" id="IPR042284">
    <property type="entry name" value="AdoMetDC_N"/>
</dbReference>
<keyword evidence="8 10" id="KW-0704">Schiff base</keyword>
<evidence type="ECO:0000256" key="8">
    <source>
        <dbReference type="ARBA" id="ARBA00023270"/>
    </source>
</evidence>
<dbReference type="RefSeq" id="WP_150373429.1">
    <property type="nucleotide sequence ID" value="NZ_CP044065.1"/>
</dbReference>
<evidence type="ECO:0000256" key="6">
    <source>
        <dbReference type="ARBA" id="ARBA00023145"/>
    </source>
</evidence>
<dbReference type="Gene3D" id="3.30.360.110">
    <property type="entry name" value="S-adenosylmethionine decarboxylase domain"/>
    <property type="match status" value="1"/>
</dbReference>
<evidence type="ECO:0000256" key="9">
    <source>
        <dbReference type="ARBA" id="ARBA00023317"/>
    </source>
</evidence>
<evidence type="ECO:0000256" key="4">
    <source>
        <dbReference type="ARBA" id="ARBA00023066"/>
    </source>
</evidence>
<comment type="function">
    <text evidence="10">Catalyzes the decarboxylation of S-adenosylmethionine to S-adenosylmethioninamine (dcAdoMet), the propylamine donor required for the synthesis of the polyamines spermine and spermidine from the diamine putrescine.</text>
</comment>
<evidence type="ECO:0000256" key="3">
    <source>
        <dbReference type="ARBA" id="ARBA00022813"/>
    </source>
</evidence>
<keyword evidence="2 10" id="KW-0210">Decarboxylase</keyword>
<evidence type="ECO:0000256" key="5">
    <source>
        <dbReference type="ARBA" id="ARBA00023115"/>
    </source>
</evidence>
<feature type="modified residue" description="Pyruvic acid (Ser); by autocatalysis" evidence="10">
    <location>
        <position position="72"/>
    </location>
</feature>
<comment type="pathway">
    <text evidence="10">Amine and polyamine biosynthesis; S-adenosylmethioninamine biosynthesis; S-adenosylmethioninamine from S-adenosyl-L-methionine: step 1/1.</text>
</comment>
<dbReference type="PANTHER" id="PTHR33866">
    <property type="entry name" value="S-ADENOSYLMETHIONINE DECARBOXYLASE PROENZYME"/>
    <property type="match status" value="1"/>
</dbReference>
<evidence type="ECO:0000313" key="11">
    <source>
        <dbReference type="EMBL" id="QET03317.1"/>
    </source>
</evidence>
<accession>A0A5P2H5B5</accession>
<name>A0A5P2H5B5_9BURK</name>
<dbReference type="PANTHER" id="PTHR33866:SF2">
    <property type="entry name" value="S-ADENOSYLMETHIONINE DECARBOXYLASE PROENZYME"/>
    <property type="match status" value="1"/>
</dbReference>
<dbReference type="InterPro" id="IPR017716">
    <property type="entry name" value="S-AdoMet_deCOase_pro-enz"/>
</dbReference>
<feature type="chain" id="PRO_5029077004" description="S-adenosylmethionine decarboxylase beta chain" evidence="10">
    <location>
        <begin position="1"/>
        <end position="71"/>
    </location>
</feature>
<feature type="site" description="Cleavage (non-hydrolytic); by autolysis" evidence="10">
    <location>
        <begin position="71"/>
        <end position="72"/>
    </location>
</feature>
<comment type="catalytic activity">
    <reaction evidence="10">
        <text>S-adenosyl-L-methionine + H(+) = S-adenosyl 3-(methylsulfanyl)propylamine + CO2</text>
        <dbReference type="Rhea" id="RHEA:15981"/>
        <dbReference type="ChEBI" id="CHEBI:15378"/>
        <dbReference type="ChEBI" id="CHEBI:16526"/>
        <dbReference type="ChEBI" id="CHEBI:57443"/>
        <dbReference type="ChEBI" id="CHEBI:59789"/>
        <dbReference type="EC" id="4.1.1.50"/>
    </reaction>
</comment>
<dbReference type="SUPFAM" id="SSF56276">
    <property type="entry name" value="S-adenosylmethionine decarboxylase"/>
    <property type="match status" value="1"/>
</dbReference>
<dbReference type="Pfam" id="PF02675">
    <property type="entry name" value="AdoMet_dc"/>
    <property type="match status" value="1"/>
</dbReference>
<dbReference type="EC" id="4.1.1.50" evidence="10"/>
<dbReference type="InterPro" id="IPR042286">
    <property type="entry name" value="AdoMetDC_C"/>
</dbReference>
<feature type="active site" description="Proton acceptor; for processing activity" evidence="10">
    <location>
        <position position="77"/>
    </location>
</feature>
<sequence>MNAPVLPCPPVLGRHLLLDMQGVPAAVLTDATRIEQILHDAARAAGATPIASRFQHFGPGLGVTGVLLLRESHISIHTWPEYGFAAVDIFMCGQAAPERGVEVIVGALAPASHHVRDEARGPASGPGRQNP</sequence>
<evidence type="ECO:0000256" key="10">
    <source>
        <dbReference type="HAMAP-Rule" id="MF_00464"/>
    </source>
</evidence>
<keyword evidence="9 10" id="KW-0670">Pyruvate</keyword>
<dbReference type="EMBL" id="CP044065">
    <property type="protein sequence ID" value="QET03317.1"/>
    <property type="molecule type" value="Genomic_DNA"/>
</dbReference>
<proteinExistence type="inferred from homology"/>
<dbReference type="UniPathway" id="UPA00331">
    <property type="reaction ID" value="UER00451"/>
</dbReference>
<comment type="PTM">
    <text evidence="10">Is synthesized initially as an inactive proenzyme. Formation of the active enzyme involves a self-maturation process in which the active site pyruvoyl group is generated from an internal serine residue via an autocatalytic post-translational modification. Two non-identical subunits are generated from the proenzyme in this reaction, and the pyruvate is formed at the N-terminus of the alpha chain, which is derived from the carboxyl end of the proenzyme. The post-translation cleavage follows an unusual pathway, termed non-hydrolytic serinolysis, in which the side chain hydroxyl group of the serine supplies its oxygen atom to form the C-terminus of the beta chain, while the remainder of the serine residue undergoes an oxidative deamination to produce ammonia and the pyruvoyl group blocking the N-terminus of the alpha chain.</text>
</comment>
<evidence type="ECO:0000256" key="7">
    <source>
        <dbReference type="ARBA" id="ARBA00023239"/>
    </source>
</evidence>
<keyword evidence="6 10" id="KW-0865">Zymogen</keyword>
<protein>
    <recommendedName>
        <fullName evidence="10">S-adenosylmethionine decarboxylase proenzyme</fullName>
        <shortName evidence="10">AdoMetDC</shortName>
        <shortName evidence="10">SAMDC</shortName>
        <ecNumber evidence="10">4.1.1.50</ecNumber>
    </recommendedName>
    <component>
        <recommendedName>
            <fullName evidence="10">S-adenosylmethionine decarboxylase beta chain</fullName>
        </recommendedName>
    </component>
    <component>
        <recommendedName>
            <fullName evidence="10">S-adenosylmethionine decarboxylase alpha chain</fullName>
        </recommendedName>
    </component>
</protein>
<feature type="active site" description="Proton donor; for catalytic activity" evidence="10">
    <location>
        <position position="92"/>
    </location>
</feature>
<evidence type="ECO:0000256" key="1">
    <source>
        <dbReference type="ARBA" id="ARBA00022691"/>
    </source>
</evidence>
<keyword evidence="7 10" id="KW-0456">Lyase</keyword>
<gene>
    <name evidence="11" type="primary">speD</name>
    <name evidence="10" type="synonym">speH</name>
    <name evidence="11" type="ORF">FOB72_15500</name>
</gene>
<dbReference type="InterPro" id="IPR016067">
    <property type="entry name" value="S-AdoMet_deCO2ase_core"/>
</dbReference>
<keyword evidence="3 10" id="KW-0068">Autocatalytic cleavage</keyword>
<dbReference type="GO" id="GO:0008295">
    <property type="term" value="P:spermidine biosynthetic process"/>
    <property type="evidence" value="ECO:0007669"/>
    <property type="project" value="UniProtKB-UniRule"/>
</dbReference>